<dbReference type="EMBL" id="JBHSOA010000035">
    <property type="protein sequence ID" value="MFC5853569.1"/>
    <property type="molecule type" value="Genomic_DNA"/>
</dbReference>
<protein>
    <submittedName>
        <fullName evidence="1">Uncharacterized protein</fullName>
    </submittedName>
</protein>
<dbReference type="Proteomes" id="UP001596180">
    <property type="component" value="Unassembled WGS sequence"/>
</dbReference>
<reference evidence="2" key="1">
    <citation type="journal article" date="2019" name="Int. J. Syst. Evol. Microbiol.">
        <title>The Global Catalogue of Microorganisms (GCM) 10K type strain sequencing project: providing services to taxonomists for standard genome sequencing and annotation.</title>
        <authorList>
            <consortium name="The Broad Institute Genomics Platform"/>
            <consortium name="The Broad Institute Genome Sequencing Center for Infectious Disease"/>
            <person name="Wu L."/>
            <person name="Ma J."/>
        </authorList>
    </citation>
    <scope>NUCLEOTIDE SEQUENCE [LARGE SCALE GENOMIC DNA]</scope>
    <source>
        <strain evidence="2">JCM 10411</strain>
    </source>
</reference>
<comment type="caution">
    <text evidence="1">The sequence shown here is derived from an EMBL/GenBank/DDBJ whole genome shotgun (WGS) entry which is preliminary data.</text>
</comment>
<gene>
    <name evidence="1" type="ORF">ACFPZI_17630</name>
</gene>
<evidence type="ECO:0000313" key="2">
    <source>
        <dbReference type="Proteomes" id="UP001596180"/>
    </source>
</evidence>
<accession>A0ABW1E0S1</accession>
<evidence type="ECO:0000313" key="1">
    <source>
        <dbReference type="EMBL" id="MFC5853569.1"/>
    </source>
</evidence>
<dbReference type="RefSeq" id="WP_381364052.1">
    <property type="nucleotide sequence ID" value="NZ_JBHSOA010000035.1"/>
</dbReference>
<name>A0ABW1E0S1_9ACTN</name>
<keyword evidence="2" id="KW-1185">Reference proteome</keyword>
<sequence length="63" mass="6755">MAAAIVPMAKDAQRYCKLPSPPTRECSAGRRRVAADCGDLAEMTVRFAVRDQITGAVDRSTTA</sequence>
<proteinExistence type="predicted"/>
<organism evidence="1 2">
    <name type="scientific">Streptomyces chlorus</name>
    <dbReference type="NCBI Taxonomy" id="887452"/>
    <lineage>
        <taxon>Bacteria</taxon>
        <taxon>Bacillati</taxon>
        <taxon>Actinomycetota</taxon>
        <taxon>Actinomycetes</taxon>
        <taxon>Kitasatosporales</taxon>
        <taxon>Streptomycetaceae</taxon>
        <taxon>Streptomyces</taxon>
    </lineage>
</organism>